<dbReference type="GO" id="GO:0046677">
    <property type="term" value="P:response to antibiotic"/>
    <property type="evidence" value="ECO:0007669"/>
    <property type="project" value="InterPro"/>
</dbReference>
<feature type="binding site" evidence="5">
    <location>
        <position position="44"/>
    </location>
    <ligand>
        <name>NADPH</name>
        <dbReference type="ChEBI" id="CHEBI:57783"/>
    </ligand>
</feature>
<evidence type="ECO:0000256" key="2">
    <source>
        <dbReference type="ARBA" id="ARBA00022827"/>
    </source>
</evidence>
<dbReference type="SUPFAM" id="SSF51905">
    <property type="entry name" value="FAD/NAD(P)-binding domain"/>
    <property type="match status" value="1"/>
</dbReference>
<dbReference type="GO" id="GO:0005737">
    <property type="term" value="C:cytoplasm"/>
    <property type="evidence" value="ECO:0007669"/>
    <property type="project" value="UniProtKB-SubCell"/>
</dbReference>
<keyword evidence="5" id="KW-0547">Nucleotide-binding</keyword>
<name>A0A317EZN8_9SPHI</name>
<dbReference type="GO" id="GO:0004497">
    <property type="term" value="F:monooxygenase activity"/>
    <property type="evidence" value="ECO:0007669"/>
    <property type="project" value="UniProtKB-UniRule"/>
</dbReference>
<keyword evidence="8" id="KW-1185">Reference proteome</keyword>
<evidence type="ECO:0000259" key="6">
    <source>
        <dbReference type="Pfam" id="PF01494"/>
    </source>
</evidence>
<dbReference type="GO" id="GO:0071949">
    <property type="term" value="F:FAD binding"/>
    <property type="evidence" value="ECO:0007669"/>
    <property type="project" value="InterPro"/>
</dbReference>
<comment type="cofactor">
    <cofactor evidence="5">
        <name>FAD</name>
        <dbReference type="ChEBI" id="CHEBI:57692"/>
    </cofactor>
</comment>
<proteinExistence type="inferred from homology"/>
<comment type="catalytic activity">
    <reaction evidence="5">
        <text>a tetracycline + NADPH + O2 + H(+) = an 11a-hydroxytetracycline + NADP(+) + H2O</text>
        <dbReference type="Rhea" id="RHEA:61444"/>
        <dbReference type="ChEBI" id="CHEBI:15377"/>
        <dbReference type="ChEBI" id="CHEBI:15378"/>
        <dbReference type="ChEBI" id="CHEBI:15379"/>
        <dbReference type="ChEBI" id="CHEBI:57783"/>
        <dbReference type="ChEBI" id="CHEBI:58349"/>
        <dbReference type="ChEBI" id="CHEBI:144644"/>
        <dbReference type="ChEBI" id="CHEBI:144645"/>
    </reaction>
</comment>
<dbReference type="InterPro" id="IPR036188">
    <property type="entry name" value="FAD/NAD-bd_sf"/>
</dbReference>
<dbReference type="RefSeq" id="WP_109929428.1">
    <property type="nucleotide sequence ID" value="NZ_QGNY01000003.1"/>
</dbReference>
<keyword evidence="3 5" id="KW-0560">Oxidoreductase</keyword>
<evidence type="ECO:0000256" key="3">
    <source>
        <dbReference type="ARBA" id="ARBA00023002"/>
    </source>
</evidence>
<protein>
    <recommendedName>
        <fullName evidence="5">Flavin-dependent monooxygenase</fullName>
    </recommendedName>
    <alternativeName>
        <fullName evidence="5">TetX monooxygenase</fullName>
        <shortName evidence="5">TetX</shortName>
        <ecNumber evidence="5">1.14.13.-</ecNumber>
    </alternativeName>
</protein>
<keyword evidence="5" id="KW-0521">NADP</keyword>
<feature type="binding site" evidence="5">
    <location>
        <position position="301"/>
    </location>
    <ligand>
        <name>FAD</name>
        <dbReference type="ChEBI" id="CHEBI:57692"/>
    </ligand>
</feature>
<feature type="binding site" evidence="5">
    <location>
        <position position="107"/>
    </location>
    <ligand>
        <name>FAD</name>
        <dbReference type="ChEBI" id="CHEBI:57692"/>
    </ligand>
</feature>
<comment type="subcellular location">
    <subcellularLocation>
        <location evidence="5">Cytoplasm</location>
    </subcellularLocation>
</comment>
<dbReference type="Pfam" id="PF01494">
    <property type="entry name" value="FAD_binding_3"/>
    <property type="match status" value="1"/>
</dbReference>
<comment type="similarity">
    <text evidence="5">Belongs to the aromatic-ring hydroxylase family. TetX subfamily.</text>
</comment>
<feature type="domain" description="FAD-binding" evidence="6">
    <location>
        <begin position="8"/>
        <end position="330"/>
    </location>
</feature>
<organism evidence="7 8">
    <name type="scientific">Pedobacter paludis</name>
    <dbReference type="NCBI Taxonomy" id="2203212"/>
    <lineage>
        <taxon>Bacteria</taxon>
        <taxon>Pseudomonadati</taxon>
        <taxon>Bacteroidota</taxon>
        <taxon>Sphingobacteriia</taxon>
        <taxon>Sphingobacteriales</taxon>
        <taxon>Sphingobacteriaceae</taxon>
        <taxon>Pedobacter</taxon>
    </lineage>
</organism>
<feature type="binding site" evidence="5">
    <location>
        <position position="51"/>
    </location>
    <ligand>
        <name>FAD</name>
        <dbReference type="ChEBI" id="CHEBI:57692"/>
    </ligand>
</feature>
<comment type="domain">
    <text evidence="5">Consists of an N-terminal FAD-binding domain with a Rossman fold and a C-terminal substrate-binding domain.</text>
</comment>
<dbReference type="HAMAP" id="MF_00845">
    <property type="entry name" value="TetX_monooxygenase"/>
    <property type="match status" value="1"/>
</dbReference>
<dbReference type="Proteomes" id="UP000245391">
    <property type="component" value="Unassembled WGS sequence"/>
</dbReference>
<evidence type="ECO:0000256" key="4">
    <source>
        <dbReference type="ARBA" id="ARBA00023033"/>
    </source>
</evidence>
<comment type="subunit">
    <text evidence="5">Monomer.</text>
</comment>
<dbReference type="AlphaFoldDB" id="A0A317EZN8"/>
<dbReference type="PANTHER" id="PTHR46972:SF1">
    <property type="entry name" value="FAD DEPENDENT OXIDOREDUCTASE DOMAIN-CONTAINING PROTEIN"/>
    <property type="match status" value="1"/>
</dbReference>
<sequence length="377" mass="41887">MMLLENKTVAIIGGGPVGLTMARLLQQKGVSVNVYERDKNAEARISGGTLDLHKGSGQDALEKAGLLETYYAMAKPMGRTIADEQGNVLLSKKSAPESQFDNPEINRNDLKRLLLESLASETVVWDRKFTGLEERDGKWLLHFENNESATADFVIGANGGMSAVRKYVTDAQVEYTGTIMVQGDVAQPEINCKDFYQRCDDNILMVASNGNLLVANPKNGDLLSYNVIFKKPEEWESVNELNKINTAGIASFLKEKLSSWGECYQKLFGATSSFVIWTTRKIPLDKPWNNDRTLPITLIGDAAHIMPPFAGQGVNIGLKDALILSENLTNGAFETIDAAIKDYEQKMFVYAREAEYETNKNEIEMLNPNFSFLKFNS</sequence>
<gene>
    <name evidence="7" type="ORF">DF947_09300</name>
</gene>
<comment type="function">
    <text evidence="5">An FAD-requiring monooxygenase active on some tetracycline antibiotic derivatives, which leads to their inactivation. Hydroxylates carbon 11a of tetracycline and some analogs.</text>
</comment>
<keyword evidence="1 5" id="KW-0285">Flavoprotein</keyword>
<reference evidence="8" key="1">
    <citation type="submission" date="2018-05" db="EMBL/GenBank/DDBJ databases">
        <title>Pedobacter paludis sp. nov., isolated from wetland soil.</title>
        <authorList>
            <person name="Zhang Y."/>
        </authorList>
    </citation>
    <scope>NUCLEOTIDE SEQUENCE [LARGE SCALE GENOMIC DNA]</scope>
    <source>
        <strain evidence="8">R-8</strain>
    </source>
</reference>
<dbReference type="OrthoDB" id="9782160at2"/>
<evidence type="ECO:0000256" key="5">
    <source>
        <dbReference type="HAMAP-Rule" id="MF_00845"/>
    </source>
</evidence>
<evidence type="ECO:0000313" key="8">
    <source>
        <dbReference type="Proteomes" id="UP000245391"/>
    </source>
</evidence>
<dbReference type="PRINTS" id="PR00420">
    <property type="entry name" value="RNGMNOXGNASE"/>
</dbReference>
<dbReference type="EC" id="1.14.13.-" evidence="5"/>
<dbReference type="EMBL" id="QGNY01000003">
    <property type="protein sequence ID" value="PWS31975.1"/>
    <property type="molecule type" value="Genomic_DNA"/>
</dbReference>
<evidence type="ECO:0000313" key="7">
    <source>
        <dbReference type="EMBL" id="PWS31975.1"/>
    </source>
</evidence>
<keyword evidence="2 5" id="KW-0274">FAD</keyword>
<dbReference type="Gene3D" id="3.50.50.60">
    <property type="entry name" value="FAD/NAD(P)-binding domain"/>
    <property type="match status" value="1"/>
</dbReference>
<evidence type="ECO:0000256" key="1">
    <source>
        <dbReference type="ARBA" id="ARBA00022630"/>
    </source>
</evidence>
<comment type="caution">
    <text evidence="7">The sequence shown here is derived from an EMBL/GenBank/DDBJ whole genome shotgun (WGS) entry which is preliminary data.</text>
</comment>
<dbReference type="PANTHER" id="PTHR46972">
    <property type="entry name" value="MONOOXYGENASE ASQM-RELATED"/>
    <property type="match status" value="1"/>
</dbReference>
<keyword evidence="4 5" id="KW-0503">Monooxygenase</keyword>
<accession>A0A317EZN8</accession>
<dbReference type="InterPro" id="IPR043683">
    <property type="entry name" value="TetX_monooxygenase"/>
</dbReference>
<dbReference type="InterPro" id="IPR002938">
    <property type="entry name" value="FAD-bd"/>
</dbReference>
<keyword evidence="5" id="KW-0963">Cytoplasm</keyword>